<evidence type="ECO:0000313" key="2">
    <source>
        <dbReference type="EMBL" id="KIH67274.1"/>
    </source>
</evidence>
<dbReference type="Proteomes" id="UP000054047">
    <property type="component" value="Unassembled WGS sequence"/>
</dbReference>
<sequence>MKCAAKGEKAQKTASPCEMALKETEADDKLRTAPFEPCFEEVVDGKPRTYCNVLCPGADTVYLIKRQPQNHR</sequence>
<gene>
    <name evidence="2" type="ORF">ANCDUO_02396</name>
</gene>
<dbReference type="OrthoDB" id="5811728at2759"/>
<evidence type="ECO:0000313" key="3">
    <source>
        <dbReference type="Proteomes" id="UP000054047"/>
    </source>
</evidence>
<name>A0A0C2H6X1_9BILA</name>
<evidence type="ECO:0000259" key="1">
    <source>
        <dbReference type="Pfam" id="PF25096"/>
    </source>
</evidence>
<dbReference type="AlphaFoldDB" id="A0A0C2H6X1"/>
<feature type="domain" description="DUF7808" evidence="1">
    <location>
        <begin position="1"/>
        <end position="72"/>
    </location>
</feature>
<protein>
    <recommendedName>
        <fullName evidence="1">DUF7808 domain-containing protein</fullName>
    </recommendedName>
</protein>
<organism evidence="2 3">
    <name type="scientific">Ancylostoma duodenale</name>
    <dbReference type="NCBI Taxonomy" id="51022"/>
    <lineage>
        <taxon>Eukaryota</taxon>
        <taxon>Metazoa</taxon>
        <taxon>Ecdysozoa</taxon>
        <taxon>Nematoda</taxon>
        <taxon>Chromadorea</taxon>
        <taxon>Rhabditida</taxon>
        <taxon>Rhabditina</taxon>
        <taxon>Rhabditomorpha</taxon>
        <taxon>Strongyloidea</taxon>
        <taxon>Ancylostomatidae</taxon>
        <taxon>Ancylostomatinae</taxon>
        <taxon>Ancylostoma</taxon>
    </lineage>
</organism>
<dbReference type="InterPro" id="IPR056710">
    <property type="entry name" value="DUF7808"/>
</dbReference>
<dbReference type="EMBL" id="KN726764">
    <property type="protein sequence ID" value="KIH67274.1"/>
    <property type="molecule type" value="Genomic_DNA"/>
</dbReference>
<reference evidence="2 3" key="1">
    <citation type="submission" date="2013-12" db="EMBL/GenBank/DDBJ databases">
        <title>Draft genome of the parsitic nematode Ancylostoma duodenale.</title>
        <authorList>
            <person name="Mitreva M."/>
        </authorList>
    </citation>
    <scope>NUCLEOTIDE SEQUENCE [LARGE SCALE GENOMIC DNA]</scope>
    <source>
        <strain evidence="2 3">Zhejiang</strain>
    </source>
</reference>
<keyword evidence="3" id="KW-1185">Reference proteome</keyword>
<proteinExistence type="predicted"/>
<accession>A0A0C2H6X1</accession>
<dbReference type="Pfam" id="PF25096">
    <property type="entry name" value="DUF7808"/>
    <property type="match status" value="1"/>
</dbReference>